<dbReference type="Pfam" id="PF01883">
    <property type="entry name" value="FeS_assembly_P"/>
    <property type="match status" value="1"/>
</dbReference>
<dbReference type="PANTHER" id="PTHR42831:SF1">
    <property type="entry name" value="FE-S PROTEIN MATURATION AUXILIARY FACTOR YITW"/>
    <property type="match status" value="1"/>
</dbReference>
<gene>
    <name evidence="2" type="ORF">CYCME_2338</name>
</gene>
<evidence type="ECO:0000259" key="1">
    <source>
        <dbReference type="Pfam" id="PF01883"/>
    </source>
</evidence>
<keyword evidence="3" id="KW-1185">Reference proteome</keyword>
<evidence type="ECO:0000313" key="2">
    <source>
        <dbReference type="EMBL" id="AGS40649.1"/>
    </source>
</evidence>
<dbReference type="KEGG" id="cza:CYCME_2338"/>
<proteinExistence type="predicted"/>
<dbReference type="InterPro" id="IPR034904">
    <property type="entry name" value="FSCA_dom_sf"/>
</dbReference>
<dbReference type="PATRIC" id="fig|1198232.3.peg.2305"/>
<organism evidence="2 3">
    <name type="scientific">Cycloclasticus zancles 78-ME</name>
    <dbReference type="NCBI Taxonomy" id="1198232"/>
    <lineage>
        <taxon>Bacteria</taxon>
        <taxon>Pseudomonadati</taxon>
        <taxon>Pseudomonadota</taxon>
        <taxon>Gammaproteobacteria</taxon>
        <taxon>Thiotrichales</taxon>
        <taxon>Piscirickettsiaceae</taxon>
        <taxon>Cycloclasticus</taxon>
    </lineage>
</organism>
<dbReference type="eggNOG" id="COG2151">
    <property type="taxonomic scope" value="Bacteria"/>
</dbReference>
<dbReference type="InterPro" id="IPR002744">
    <property type="entry name" value="MIP18-like"/>
</dbReference>
<dbReference type="Gene3D" id="3.30.300.130">
    <property type="entry name" value="Fe-S cluster assembly (FSCA)"/>
    <property type="match status" value="1"/>
</dbReference>
<protein>
    <submittedName>
        <fullName evidence="2">Metal-sulfur cluster biosynthetic enzyme</fullName>
    </submittedName>
</protein>
<dbReference type="Proteomes" id="UP000015380">
    <property type="component" value="Chromosome"/>
</dbReference>
<dbReference type="SUPFAM" id="SSF117916">
    <property type="entry name" value="Fe-S cluster assembly (FSCA) domain-like"/>
    <property type="match status" value="1"/>
</dbReference>
<dbReference type="AlphaFoldDB" id="S5TAL6"/>
<reference evidence="3" key="2">
    <citation type="journal article" date="2016" name="Environ. Microbiol. Rep.">
        <title>Analysis of defence systems and a conjugative IncP-1 plasmid in the marine polyaromatic hydrocarbons-degrading bacterium Cycloclasticus sp. 78-ME.</title>
        <authorList>
            <person name="Yakimov M.M."/>
            <person name="Crisafi F."/>
            <person name="Messina E."/>
            <person name="Smedile F."/>
            <person name="Lopatina A."/>
            <person name="Denaro R."/>
            <person name="Pieper D.H."/>
            <person name="Golyshin P.N."/>
            <person name="Giuliano L."/>
        </authorList>
    </citation>
    <scope>NUCLEOTIDE SEQUENCE [LARGE SCALE GENOMIC DNA]</scope>
    <source>
        <strain evidence="3">78-ME</strain>
    </source>
</reference>
<name>S5TAL6_9GAMM</name>
<dbReference type="InterPro" id="IPR052339">
    <property type="entry name" value="Fe-S_Maturation_MIP18"/>
</dbReference>
<dbReference type="PANTHER" id="PTHR42831">
    <property type="entry name" value="FE-S PROTEIN MATURATION AUXILIARY FACTOR YITW"/>
    <property type="match status" value="1"/>
</dbReference>
<accession>S5TAL6</accession>
<evidence type="ECO:0000313" key="3">
    <source>
        <dbReference type="Proteomes" id="UP000015380"/>
    </source>
</evidence>
<dbReference type="EMBL" id="CP005996">
    <property type="protein sequence ID" value="AGS40649.1"/>
    <property type="molecule type" value="Genomic_DNA"/>
</dbReference>
<dbReference type="HOGENOM" id="CLU_091588_2_2_6"/>
<feature type="domain" description="MIP18 family-like" evidence="1">
    <location>
        <begin position="9"/>
        <end position="79"/>
    </location>
</feature>
<sequence length="109" mass="12056">MGQRFVVTKEDIFEALEQVNDPHVPVSLNSMGMLRDAEVSSDGKAKIQLCIPCLGCPGVTMLHDNIKAALLPLDGINEVIIEDGWHLSWSRDLVSDDVKNLMRENGIQI</sequence>
<reference evidence="2 3" key="1">
    <citation type="submission" date="2013-05" db="EMBL/GenBank/DDBJ databases">
        <title>Between feast and famine: a lifestyle of most important marine PAH-degrading bacterium Cycloclasticus sp. 7ME.</title>
        <authorList>
            <person name="Yakimov M.M."/>
            <person name="Messina E."/>
            <person name="Genovese M."/>
            <person name="Denaro R."/>
            <person name="Crisafi F."/>
            <person name="Russo D."/>
            <person name="Cappello S."/>
            <person name="Santisi S."/>
            <person name="Smedile F."/>
            <person name="Golyshina O.V."/>
            <person name="Tran H."/>
            <person name="Pieper D.H."/>
            <person name="Golyshin P.N."/>
            <person name="Giuliano L."/>
        </authorList>
    </citation>
    <scope>NUCLEOTIDE SEQUENCE [LARGE SCALE GENOMIC DNA]</scope>
    <source>
        <strain evidence="2 3">78-ME</strain>
    </source>
</reference>